<dbReference type="Proteomes" id="UP000242263">
    <property type="component" value="Unassembled WGS sequence"/>
</dbReference>
<dbReference type="PROSITE" id="PS50901">
    <property type="entry name" value="FTSK"/>
    <property type="match status" value="1"/>
</dbReference>
<evidence type="ECO:0000256" key="1">
    <source>
        <dbReference type="ARBA" id="ARBA00022741"/>
    </source>
</evidence>
<dbReference type="InterPro" id="IPR002543">
    <property type="entry name" value="FtsK_dom"/>
</dbReference>
<dbReference type="PANTHER" id="PTHR22683:SF1">
    <property type="entry name" value="TYPE VII SECRETION SYSTEM PROTEIN ESSC"/>
    <property type="match status" value="1"/>
</dbReference>
<dbReference type="InterPro" id="IPR027417">
    <property type="entry name" value="P-loop_NTPase"/>
</dbReference>
<feature type="transmembrane region" description="Helical" evidence="4">
    <location>
        <begin position="16"/>
        <end position="35"/>
    </location>
</feature>
<dbReference type="EMBL" id="PKGU01000001">
    <property type="protein sequence ID" value="PKZ16135.1"/>
    <property type="molecule type" value="Genomic_DNA"/>
</dbReference>
<dbReference type="CDD" id="cd01127">
    <property type="entry name" value="TrwB_TraG_TraD_VirD4"/>
    <property type="match status" value="1"/>
</dbReference>
<feature type="transmembrane region" description="Helical" evidence="4">
    <location>
        <begin position="42"/>
        <end position="60"/>
    </location>
</feature>
<keyword evidence="4" id="KW-0812">Transmembrane</keyword>
<reference evidence="6 7" key="1">
    <citation type="submission" date="2017-12" db="EMBL/GenBank/DDBJ databases">
        <title>Phylogenetic diversity of female urinary microbiome.</title>
        <authorList>
            <person name="Thomas-White K."/>
            <person name="Wolfe A.J."/>
        </authorList>
    </citation>
    <scope>NUCLEOTIDE SEQUENCE [LARGE SCALE GENOMIC DNA]</scope>
    <source>
        <strain evidence="6 7">UMB0064</strain>
    </source>
</reference>
<evidence type="ECO:0000256" key="4">
    <source>
        <dbReference type="SAM" id="Phobius"/>
    </source>
</evidence>
<dbReference type="AlphaFoldDB" id="A0A2I1M7N8"/>
<dbReference type="PANTHER" id="PTHR22683">
    <property type="entry name" value="SPORULATION PROTEIN RELATED"/>
    <property type="match status" value="1"/>
</dbReference>
<dbReference type="SUPFAM" id="SSF52540">
    <property type="entry name" value="P-loop containing nucleoside triphosphate hydrolases"/>
    <property type="match status" value="1"/>
</dbReference>
<comment type="caution">
    <text evidence="6">The sequence shown here is derived from an EMBL/GenBank/DDBJ whole genome shotgun (WGS) entry which is preliminary data.</text>
</comment>
<feature type="domain" description="FtsK" evidence="5">
    <location>
        <begin position="130"/>
        <end position="313"/>
    </location>
</feature>
<dbReference type="RefSeq" id="WP_080971434.1">
    <property type="nucleotide sequence ID" value="NZ_CAMYCS010000002.1"/>
</dbReference>
<sequence length="579" mass="64365">MAVLFSRFTKQSGYEIIPLLMMLLPALSYVIMMVWMIARQQWMYVFFLLPSLLVNITQIVNTAIRSRAQAHTVSAPSAQQSDQNTVLLSQLAGIKAPATSQTHNTIWWQNLVHAWHATNMNAHIGTTYPHDKTSVNICAQGPHALIAGTTGSGKSVLLQRWVYELAQHNSPTAVQFVFLDFKGGSTFVHAHRLPHCVGNVSNLNMAHAVRAIRALRLEMTRREQLLNYAGVADIRDLSNPPARLIIMADEFFALLSDLPRYANDFSTMVSLGRSLGLHFIISTQNPMNQVSSHIKANMPLHACLRVTDPLQSLDLLGTPVAARIQPDCVGAAFIHDGSTVKPVIITPPENIETLIEQCLKAARFTETMPDNQLFSAPLPDVLGRPTYSPVSSGCVLLGQEDDGITLHPFIIDFAHNPPCHIVLTHMDSNTIHAAVNSIFDSLKYSGAHNEPIGKAHTVIYRAHVEHYSDDLRLPHPSSTLIISVSQWSRFYSSLPADQRPLWNQALIMCPAYLVDSLYIPGRSISEQTHTLIKDYVHSNPLRVIVLNNDSHLVQLFHVNSSKTLEKSATVWLPIEQEKD</sequence>
<dbReference type="Gene3D" id="3.40.50.300">
    <property type="entry name" value="P-loop containing nucleotide triphosphate hydrolases"/>
    <property type="match status" value="1"/>
</dbReference>
<organism evidence="6 7">
    <name type="scientific">Alloscardovia omnicolens</name>
    <dbReference type="NCBI Taxonomy" id="419015"/>
    <lineage>
        <taxon>Bacteria</taxon>
        <taxon>Bacillati</taxon>
        <taxon>Actinomycetota</taxon>
        <taxon>Actinomycetes</taxon>
        <taxon>Bifidobacteriales</taxon>
        <taxon>Bifidobacteriaceae</taxon>
        <taxon>Alloscardovia</taxon>
    </lineage>
</organism>
<dbReference type="Pfam" id="PF01580">
    <property type="entry name" value="FtsK_SpoIIIE"/>
    <property type="match status" value="1"/>
</dbReference>
<dbReference type="GO" id="GO:0005524">
    <property type="term" value="F:ATP binding"/>
    <property type="evidence" value="ECO:0007669"/>
    <property type="project" value="UniProtKB-UniRule"/>
</dbReference>
<keyword evidence="4" id="KW-0472">Membrane</keyword>
<name>A0A2I1M7N8_9BIFI</name>
<evidence type="ECO:0000256" key="3">
    <source>
        <dbReference type="PROSITE-ProRule" id="PRU00289"/>
    </source>
</evidence>
<dbReference type="InterPro" id="IPR050206">
    <property type="entry name" value="FtsK/SpoIIIE/SftA"/>
</dbReference>
<evidence type="ECO:0000313" key="6">
    <source>
        <dbReference type="EMBL" id="PKZ16135.1"/>
    </source>
</evidence>
<protein>
    <recommendedName>
        <fullName evidence="5">FtsK domain-containing protein</fullName>
    </recommendedName>
</protein>
<evidence type="ECO:0000259" key="5">
    <source>
        <dbReference type="PROSITE" id="PS50901"/>
    </source>
</evidence>
<feature type="binding site" evidence="3">
    <location>
        <begin position="148"/>
        <end position="155"/>
    </location>
    <ligand>
        <name>ATP</name>
        <dbReference type="ChEBI" id="CHEBI:30616"/>
    </ligand>
</feature>
<keyword evidence="1 3" id="KW-0547">Nucleotide-binding</keyword>
<evidence type="ECO:0000256" key="2">
    <source>
        <dbReference type="ARBA" id="ARBA00022840"/>
    </source>
</evidence>
<accession>A0A2I1M7N8</accession>
<evidence type="ECO:0000313" key="7">
    <source>
        <dbReference type="Proteomes" id="UP000242263"/>
    </source>
</evidence>
<dbReference type="GO" id="GO:0003677">
    <property type="term" value="F:DNA binding"/>
    <property type="evidence" value="ECO:0007669"/>
    <property type="project" value="InterPro"/>
</dbReference>
<keyword evidence="4" id="KW-1133">Transmembrane helix</keyword>
<proteinExistence type="predicted"/>
<keyword evidence="2 3" id="KW-0067">ATP-binding</keyword>
<gene>
    <name evidence="6" type="ORF">CYJ32_01485</name>
</gene>